<dbReference type="GO" id="GO:0005743">
    <property type="term" value="C:mitochondrial inner membrane"/>
    <property type="evidence" value="ECO:0007669"/>
    <property type="project" value="TreeGrafter"/>
</dbReference>
<evidence type="ECO:0000256" key="1">
    <source>
        <dbReference type="ARBA" id="ARBA00001946"/>
    </source>
</evidence>
<dbReference type="InterPro" id="IPR000537">
    <property type="entry name" value="UbiA_prenyltransferase"/>
</dbReference>
<sequence length="160" mass="17166">MNSNRAKHINDCDGDLARQYGGSHTGKWVGKLPPSWIPFIQLARLSPPAGVFLVLFPHLYGIMHASILQQALSAQTIRTGILVSVGSLFLSNAIHGWNDLVDAPIDKLVTRTKNRPIVRGAISPRAAFTFTASQALIGSTLLLFLPGLTAVTAIPIYIGA</sequence>
<dbReference type="AlphaFoldDB" id="A0A0B4HXZ9"/>
<dbReference type="GO" id="GO:0016114">
    <property type="term" value="P:terpenoid biosynthetic process"/>
    <property type="evidence" value="ECO:0007669"/>
    <property type="project" value="UniProtKB-UniPathway"/>
</dbReference>
<evidence type="ECO:0000313" key="11">
    <source>
        <dbReference type="Proteomes" id="UP000031192"/>
    </source>
</evidence>
<dbReference type="GO" id="GO:0008412">
    <property type="term" value="F:4-hydroxybenzoate polyprenyltransferase activity"/>
    <property type="evidence" value="ECO:0007669"/>
    <property type="project" value="TreeGrafter"/>
</dbReference>
<keyword evidence="11" id="KW-1185">Reference proteome</keyword>
<dbReference type="GO" id="GO:0006744">
    <property type="term" value="P:ubiquinone biosynthetic process"/>
    <property type="evidence" value="ECO:0007669"/>
    <property type="project" value="TreeGrafter"/>
</dbReference>
<dbReference type="UniPathway" id="UPA00213"/>
<proteinExistence type="inferred from homology"/>
<evidence type="ECO:0000256" key="8">
    <source>
        <dbReference type="ARBA" id="ARBA00023136"/>
    </source>
</evidence>
<gene>
    <name evidence="10" type="ORF">MGU_08332</name>
</gene>
<dbReference type="Pfam" id="PF01040">
    <property type="entry name" value="UbiA"/>
    <property type="match status" value="1"/>
</dbReference>
<organism evidence="10 11">
    <name type="scientific">Metarhizium guizhouense (strain ARSEF 977)</name>
    <dbReference type="NCBI Taxonomy" id="1276136"/>
    <lineage>
        <taxon>Eukaryota</taxon>
        <taxon>Fungi</taxon>
        <taxon>Dikarya</taxon>
        <taxon>Ascomycota</taxon>
        <taxon>Pezizomycotina</taxon>
        <taxon>Sordariomycetes</taxon>
        <taxon>Hypocreomycetidae</taxon>
        <taxon>Hypocreales</taxon>
        <taxon>Clavicipitaceae</taxon>
        <taxon>Metarhizium</taxon>
    </lineage>
</organism>
<comment type="subcellular location">
    <subcellularLocation>
        <location evidence="2">Membrane</location>
        <topology evidence="2">Multi-pass membrane protein</topology>
    </subcellularLocation>
</comment>
<dbReference type="PROSITE" id="PS00943">
    <property type="entry name" value="UBIA"/>
    <property type="match status" value="1"/>
</dbReference>
<comment type="cofactor">
    <cofactor evidence="1">
        <name>Mg(2+)</name>
        <dbReference type="ChEBI" id="CHEBI:18420"/>
    </cofactor>
</comment>
<dbReference type="InterPro" id="IPR039653">
    <property type="entry name" value="Prenyltransferase"/>
</dbReference>
<dbReference type="InterPro" id="IPR030470">
    <property type="entry name" value="UbiA_prenylTrfase_CS"/>
</dbReference>
<dbReference type="PANTHER" id="PTHR11048:SF28">
    <property type="entry name" value="4-HYDROXYBENZOATE POLYPRENYLTRANSFERASE, MITOCHONDRIAL"/>
    <property type="match status" value="1"/>
</dbReference>
<dbReference type="Gene3D" id="1.10.357.140">
    <property type="entry name" value="UbiA prenyltransferase"/>
    <property type="match status" value="1"/>
</dbReference>
<evidence type="ECO:0000313" key="10">
    <source>
        <dbReference type="EMBL" id="KID84514.1"/>
    </source>
</evidence>
<accession>A0A0B4HXZ9</accession>
<dbReference type="HOGENOM" id="CLU_1652566_0_0_1"/>
<evidence type="ECO:0000256" key="3">
    <source>
        <dbReference type="ARBA" id="ARBA00004721"/>
    </source>
</evidence>
<evidence type="ECO:0000256" key="6">
    <source>
        <dbReference type="ARBA" id="ARBA00022692"/>
    </source>
</evidence>
<evidence type="ECO:0000256" key="4">
    <source>
        <dbReference type="ARBA" id="ARBA00005985"/>
    </source>
</evidence>
<evidence type="ECO:0000256" key="2">
    <source>
        <dbReference type="ARBA" id="ARBA00004141"/>
    </source>
</evidence>
<evidence type="ECO:0000256" key="9">
    <source>
        <dbReference type="SAM" id="Phobius"/>
    </source>
</evidence>
<keyword evidence="6 9" id="KW-0812">Transmembrane</keyword>
<dbReference type="Proteomes" id="UP000031192">
    <property type="component" value="Unassembled WGS sequence"/>
</dbReference>
<comment type="caution">
    <text evidence="10">The sequence shown here is derived from an EMBL/GenBank/DDBJ whole genome shotgun (WGS) entry which is preliminary data.</text>
</comment>
<keyword evidence="8 9" id="KW-0472">Membrane</keyword>
<dbReference type="EMBL" id="AZNH01000041">
    <property type="protein sequence ID" value="KID84514.1"/>
    <property type="molecule type" value="Genomic_DNA"/>
</dbReference>
<reference evidence="10 11" key="1">
    <citation type="journal article" date="2014" name="Proc. Natl. Acad. Sci. U.S.A.">
        <title>Trajectory and genomic determinants of fungal-pathogen speciation and host adaptation.</title>
        <authorList>
            <person name="Hu X."/>
            <person name="Xiao G."/>
            <person name="Zheng P."/>
            <person name="Shang Y."/>
            <person name="Su Y."/>
            <person name="Zhang X."/>
            <person name="Liu X."/>
            <person name="Zhan S."/>
            <person name="St Leger R.J."/>
            <person name="Wang C."/>
        </authorList>
    </citation>
    <scope>NUCLEOTIDE SEQUENCE [LARGE SCALE GENOMIC DNA]</scope>
    <source>
        <strain evidence="10 11">ARSEF 977</strain>
    </source>
</reference>
<comment type="pathway">
    <text evidence="3">Secondary metabolite biosynthesis; terpenoid biosynthesis.</text>
</comment>
<dbReference type="PANTHER" id="PTHR11048">
    <property type="entry name" value="PRENYLTRANSFERASES"/>
    <property type="match status" value="1"/>
</dbReference>
<protein>
    <submittedName>
        <fullName evidence="10">Prenyltransferase, UbiA family protein</fullName>
    </submittedName>
</protein>
<keyword evidence="7 9" id="KW-1133">Transmembrane helix</keyword>
<comment type="similarity">
    <text evidence="4">Belongs to the UbiA prenyltransferase family.</text>
</comment>
<name>A0A0B4HXZ9_METGA</name>
<dbReference type="InterPro" id="IPR044878">
    <property type="entry name" value="UbiA_sf"/>
</dbReference>
<evidence type="ECO:0000256" key="5">
    <source>
        <dbReference type="ARBA" id="ARBA00022679"/>
    </source>
</evidence>
<feature type="transmembrane region" description="Helical" evidence="9">
    <location>
        <begin position="135"/>
        <end position="158"/>
    </location>
</feature>
<keyword evidence="5" id="KW-0808">Transferase</keyword>
<evidence type="ECO:0000256" key="7">
    <source>
        <dbReference type="ARBA" id="ARBA00022989"/>
    </source>
</evidence>